<comment type="caution">
    <text evidence="22">The sequence shown here is derived from an EMBL/GenBank/DDBJ whole genome shotgun (WGS) entry which is preliminary data.</text>
</comment>
<dbReference type="SUPFAM" id="SSF56112">
    <property type="entry name" value="Protein kinase-like (PK-like)"/>
    <property type="match status" value="1"/>
</dbReference>
<evidence type="ECO:0000256" key="2">
    <source>
        <dbReference type="ARBA" id="ARBA00022527"/>
    </source>
</evidence>
<evidence type="ECO:0000259" key="20">
    <source>
        <dbReference type="PROSITE" id="PS50927"/>
    </source>
</evidence>
<keyword evidence="8 15" id="KW-0067">ATP-binding</keyword>
<evidence type="ECO:0000256" key="14">
    <source>
        <dbReference type="ARBA" id="ARBA00048679"/>
    </source>
</evidence>
<evidence type="ECO:0000256" key="8">
    <source>
        <dbReference type="ARBA" id="ARBA00022840"/>
    </source>
</evidence>
<dbReference type="SMART" id="SM00108">
    <property type="entry name" value="B_lectin"/>
    <property type="match status" value="1"/>
</dbReference>
<name>A0ABU6VIB4_9FABA</name>
<evidence type="ECO:0000256" key="11">
    <source>
        <dbReference type="ARBA" id="ARBA00023157"/>
    </source>
</evidence>
<dbReference type="PROSITE" id="PS50011">
    <property type="entry name" value="PROTEIN_KINASE_DOM"/>
    <property type="match status" value="1"/>
</dbReference>
<reference evidence="22 23" key="1">
    <citation type="journal article" date="2023" name="Plants (Basel)">
        <title>Bridging the Gap: Combining Genomics and Transcriptomics Approaches to Understand Stylosanthes scabra, an Orphan Legume from the Brazilian Caatinga.</title>
        <authorList>
            <person name="Ferreira-Neto J.R.C."/>
            <person name="da Silva M.D."/>
            <person name="Binneck E."/>
            <person name="de Melo N.F."/>
            <person name="da Silva R.H."/>
            <person name="de Melo A.L.T.M."/>
            <person name="Pandolfi V."/>
            <person name="Bustamante F.O."/>
            <person name="Brasileiro-Vidal A.C."/>
            <person name="Benko-Iseppon A.M."/>
        </authorList>
    </citation>
    <scope>NUCLEOTIDE SEQUENCE [LARGE SCALE GENOMIC DNA]</scope>
    <source>
        <tissue evidence="22">Leaves</tissue>
    </source>
</reference>
<keyword evidence="5 17" id="KW-0732">Signal</keyword>
<evidence type="ECO:0000256" key="13">
    <source>
        <dbReference type="ARBA" id="ARBA00047899"/>
    </source>
</evidence>
<dbReference type="InterPro" id="IPR000719">
    <property type="entry name" value="Prot_kinase_dom"/>
</dbReference>
<keyword evidence="11" id="KW-1015">Disulfide bond</keyword>
<dbReference type="EC" id="2.7.11.1" evidence="15"/>
<dbReference type="Gene3D" id="2.90.10.10">
    <property type="entry name" value="Bulb-type lectin domain"/>
    <property type="match status" value="1"/>
</dbReference>
<comment type="similarity">
    <text evidence="15">Belongs to the protein kinase superfamily. Ser/Thr protein kinase family.</text>
</comment>
<dbReference type="PROSITE" id="PS50948">
    <property type="entry name" value="PAN"/>
    <property type="match status" value="1"/>
</dbReference>
<evidence type="ECO:0000256" key="7">
    <source>
        <dbReference type="ARBA" id="ARBA00022777"/>
    </source>
</evidence>
<keyword evidence="7 15" id="KW-0418">Kinase</keyword>
<dbReference type="Gene3D" id="3.30.200.20">
    <property type="entry name" value="Phosphorylase Kinase, domain 1"/>
    <property type="match status" value="1"/>
</dbReference>
<dbReference type="InterPro" id="IPR008271">
    <property type="entry name" value="Ser/Thr_kinase_AS"/>
</dbReference>
<gene>
    <name evidence="22" type="ORF">PIB30_053730</name>
</gene>
<evidence type="ECO:0000256" key="3">
    <source>
        <dbReference type="ARBA" id="ARBA00022679"/>
    </source>
</evidence>
<dbReference type="Gene3D" id="3.50.4.10">
    <property type="entry name" value="Hepatocyte Growth Factor"/>
    <property type="match status" value="1"/>
</dbReference>
<dbReference type="InterPro" id="IPR036426">
    <property type="entry name" value="Bulb-type_lectin_dom_sf"/>
</dbReference>
<evidence type="ECO:0000259" key="18">
    <source>
        <dbReference type="PROSITE" id="PS50011"/>
    </source>
</evidence>
<dbReference type="InterPro" id="IPR003609">
    <property type="entry name" value="Pan_app"/>
</dbReference>
<evidence type="ECO:0000256" key="4">
    <source>
        <dbReference type="ARBA" id="ARBA00022692"/>
    </source>
</evidence>
<dbReference type="PANTHER" id="PTHR32444:SF234">
    <property type="entry name" value="RECEPTOR-LIKE SERINE_THREONINE-PROTEIN KINASE"/>
    <property type="match status" value="1"/>
</dbReference>
<sequence length="782" mass="88443">MAILPPLTIVLSMLFFLNKASNATADTITQSQSLQDGETLVSEGGSFELGFFTPGSSTNNSANRYIGIWYKNVPIRTVVWVANRDNPINDNSSVLSITKDGQLLLLNGNNAVLWSTNATTTKISFTPVAQLLDTGNLVVRDEKDKNPENYFWQSFDYPSDTFLPGMKLGWDFRTGLNRRLTAWRNWDDPSPGDYTSGMEPNNNPETMTWKGSKKYYRIGPFDGIEFSGSPSLKYNLIINYTYVFNKNELYTAYFINDKSVISRIVLNQTIYAQQRWTWDKDSESWRSSNSLPGDYCDDYNLCGAFGMCVVNQSPVCRCLDGFKAKSPESWNVMDWSQGCVRSGNWSCRENGKDGFVKFSNMKVPDTTRSWLNESMTLEDCRAKCFENCSCTAFANSDIRGEGSGCAIWFGDLLDLRQIQNGGQDLYVRQPVSQTGTKHNNDDKIIEDFEVPLLDFALIVEATNDFSSNNKLGEGGFGPVYKGILPDKQEIAVKRLSRTSNQGLNEFMNEVKLCTKLQHRNLVKVLGCSIRQDEKLLVYEYMPNRSLDFFLFDPTQAKQLDWSKRLFIINGIARGLLYLHQDSRLRIIHRDLKASNILLDNEMNPKISDFGLARLCGSNQNEGNTSKVVGTYGYMAPEYAFDGIFSIKSDVFSFGILLLEIVSGKKNSGISHFDNNNNLIAHAWRLWKEGNPIQLIDSYIEDSCILYEALRCIHVGLLCVQHRPNERPNMATVIMMLSNQNPLPEPKEPNFLIEKILIDGETYSTKEKLSTTNELTISILSPR</sequence>
<dbReference type="InterPro" id="IPR011009">
    <property type="entry name" value="Kinase-like_dom_sf"/>
</dbReference>
<evidence type="ECO:0000259" key="21">
    <source>
        <dbReference type="PROSITE" id="PS50948"/>
    </source>
</evidence>
<dbReference type="Pfam" id="PF00954">
    <property type="entry name" value="S_locus_glycop"/>
    <property type="match status" value="1"/>
</dbReference>
<dbReference type="InterPro" id="IPR024171">
    <property type="entry name" value="SRK-like_kinase"/>
</dbReference>
<keyword evidence="6 15" id="KW-0547">Nucleotide-binding</keyword>
<comment type="caution">
    <text evidence="16">Lacks conserved residue(s) required for the propagation of feature annotation.</text>
</comment>
<feature type="domain" description="EGF-like" evidence="19">
    <location>
        <begin position="292"/>
        <end position="328"/>
    </location>
</feature>
<feature type="chain" id="PRO_5045963866" description="Receptor-like serine/threonine-protein kinase" evidence="17">
    <location>
        <begin position="26"/>
        <end position="782"/>
    </location>
</feature>
<dbReference type="Pfam" id="PF11883">
    <property type="entry name" value="DUF3403"/>
    <property type="match status" value="1"/>
</dbReference>
<keyword evidence="9" id="KW-1133">Transmembrane helix</keyword>
<evidence type="ECO:0000259" key="19">
    <source>
        <dbReference type="PROSITE" id="PS50026"/>
    </source>
</evidence>
<dbReference type="SUPFAM" id="SSF51110">
    <property type="entry name" value="alpha-D-mannose-specific plant lectins"/>
    <property type="match status" value="1"/>
</dbReference>
<evidence type="ECO:0000313" key="23">
    <source>
        <dbReference type="Proteomes" id="UP001341840"/>
    </source>
</evidence>
<dbReference type="Pfam" id="PF08276">
    <property type="entry name" value="PAN_2"/>
    <property type="match status" value="1"/>
</dbReference>
<dbReference type="PIRSF" id="PIRSF000641">
    <property type="entry name" value="SRK"/>
    <property type="match status" value="1"/>
</dbReference>
<dbReference type="PROSITE" id="PS50026">
    <property type="entry name" value="EGF_3"/>
    <property type="match status" value="1"/>
</dbReference>
<evidence type="ECO:0000256" key="17">
    <source>
        <dbReference type="SAM" id="SignalP"/>
    </source>
</evidence>
<accession>A0ABU6VIB4</accession>
<feature type="domain" description="Protein kinase" evidence="18">
    <location>
        <begin position="465"/>
        <end position="750"/>
    </location>
</feature>
<proteinExistence type="inferred from homology"/>
<keyword evidence="12" id="KW-0325">Glycoprotein</keyword>
<dbReference type="Pfam" id="PF01453">
    <property type="entry name" value="B_lectin"/>
    <property type="match status" value="1"/>
</dbReference>
<evidence type="ECO:0000256" key="12">
    <source>
        <dbReference type="ARBA" id="ARBA00023180"/>
    </source>
</evidence>
<keyword evidence="23" id="KW-1185">Reference proteome</keyword>
<protein>
    <recommendedName>
        <fullName evidence="15">Receptor-like serine/threonine-protein kinase</fullName>
        <ecNumber evidence="15">2.7.11.1</ecNumber>
    </recommendedName>
</protein>
<dbReference type="InterPro" id="IPR000858">
    <property type="entry name" value="S_locus_glycoprot_dom"/>
</dbReference>
<feature type="domain" description="Apple" evidence="21">
    <location>
        <begin position="347"/>
        <end position="430"/>
    </location>
</feature>
<dbReference type="CDD" id="cd00028">
    <property type="entry name" value="B_lectin"/>
    <property type="match status" value="1"/>
</dbReference>
<dbReference type="Gene3D" id="1.10.510.10">
    <property type="entry name" value="Transferase(Phosphotransferase) domain 1"/>
    <property type="match status" value="1"/>
</dbReference>
<evidence type="ECO:0000313" key="22">
    <source>
        <dbReference type="EMBL" id="MED6172844.1"/>
    </source>
</evidence>
<dbReference type="PROSITE" id="PS50927">
    <property type="entry name" value="BULB_LECTIN"/>
    <property type="match status" value="1"/>
</dbReference>
<organism evidence="22 23">
    <name type="scientific">Stylosanthes scabra</name>
    <dbReference type="NCBI Taxonomy" id="79078"/>
    <lineage>
        <taxon>Eukaryota</taxon>
        <taxon>Viridiplantae</taxon>
        <taxon>Streptophyta</taxon>
        <taxon>Embryophyta</taxon>
        <taxon>Tracheophyta</taxon>
        <taxon>Spermatophyta</taxon>
        <taxon>Magnoliopsida</taxon>
        <taxon>eudicotyledons</taxon>
        <taxon>Gunneridae</taxon>
        <taxon>Pentapetalae</taxon>
        <taxon>rosids</taxon>
        <taxon>fabids</taxon>
        <taxon>Fabales</taxon>
        <taxon>Fabaceae</taxon>
        <taxon>Papilionoideae</taxon>
        <taxon>50 kb inversion clade</taxon>
        <taxon>dalbergioids sensu lato</taxon>
        <taxon>Dalbergieae</taxon>
        <taxon>Pterocarpus clade</taxon>
        <taxon>Stylosanthes</taxon>
    </lineage>
</organism>
<feature type="signal peptide" evidence="17">
    <location>
        <begin position="1"/>
        <end position="25"/>
    </location>
</feature>
<dbReference type="PROSITE" id="PS00108">
    <property type="entry name" value="PROTEIN_KINASE_ST"/>
    <property type="match status" value="1"/>
</dbReference>
<dbReference type="InterPro" id="IPR001480">
    <property type="entry name" value="Bulb-type_lectin_dom"/>
</dbReference>
<dbReference type="SMART" id="SM00220">
    <property type="entry name" value="S_TKc"/>
    <property type="match status" value="1"/>
</dbReference>
<dbReference type="EMBL" id="JASCZI010151437">
    <property type="protein sequence ID" value="MED6172844.1"/>
    <property type="molecule type" value="Genomic_DNA"/>
</dbReference>
<comment type="catalytic activity">
    <reaction evidence="14 15">
        <text>L-seryl-[protein] + ATP = O-phospho-L-seryl-[protein] + ADP + H(+)</text>
        <dbReference type="Rhea" id="RHEA:17989"/>
        <dbReference type="Rhea" id="RHEA-COMP:9863"/>
        <dbReference type="Rhea" id="RHEA-COMP:11604"/>
        <dbReference type="ChEBI" id="CHEBI:15378"/>
        <dbReference type="ChEBI" id="CHEBI:29999"/>
        <dbReference type="ChEBI" id="CHEBI:30616"/>
        <dbReference type="ChEBI" id="CHEBI:83421"/>
        <dbReference type="ChEBI" id="CHEBI:456216"/>
        <dbReference type="EC" id="2.7.11.1"/>
    </reaction>
</comment>
<evidence type="ECO:0000256" key="1">
    <source>
        <dbReference type="ARBA" id="ARBA00004479"/>
    </source>
</evidence>
<evidence type="ECO:0000256" key="10">
    <source>
        <dbReference type="ARBA" id="ARBA00023136"/>
    </source>
</evidence>
<dbReference type="Pfam" id="PF07714">
    <property type="entry name" value="PK_Tyr_Ser-Thr"/>
    <property type="match status" value="1"/>
</dbReference>
<dbReference type="Proteomes" id="UP001341840">
    <property type="component" value="Unassembled WGS sequence"/>
</dbReference>
<dbReference type="InterPro" id="IPR000742">
    <property type="entry name" value="EGF"/>
</dbReference>
<keyword evidence="3 15" id="KW-0808">Transferase</keyword>
<keyword evidence="2 15" id="KW-0723">Serine/threonine-protein kinase</keyword>
<evidence type="ECO:0000256" key="9">
    <source>
        <dbReference type="ARBA" id="ARBA00022989"/>
    </source>
</evidence>
<dbReference type="CDD" id="cd14066">
    <property type="entry name" value="STKc_IRAK"/>
    <property type="match status" value="1"/>
</dbReference>
<feature type="domain" description="Bulb-type lectin" evidence="20">
    <location>
        <begin position="25"/>
        <end position="152"/>
    </location>
</feature>
<dbReference type="PANTHER" id="PTHR32444">
    <property type="entry name" value="BULB-TYPE LECTIN DOMAIN-CONTAINING PROTEIN"/>
    <property type="match status" value="1"/>
</dbReference>
<comment type="catalytic activity">
    <reaction evidence="13 15">
        <text>L-threonyl-[protein] + ATP = O-phospho-L-threonyl-[protein] + ADP + H(+)</text>
        <dbReference type="Rhea" id="RHEA:46608"/>
        <dbReference type="Rhea" id="RHEA-COMP:11060"/>
        <dbReference type="Rhea" id="RHEA-COMP:11605"/>
        <dbReference type="ChEBI" id="CHEBI:15378"/>
        <dbReference type="ChEBI" id="CHEBI:30013"/>
        <dbReference type="ChEBI" id="CHEBI:30616"/>
        <dbReference type="ChEBI" id="CHEBI:61977"/>
        <dbReference type="ChEBI" id="CHEBI:456216"/>
        <dbReference type="EC" id="2.7.11.1"/>
    </reaction>
</comment>
<evidence type="ECO:0000256" key="16">
    <source>
        <dbReference type="PROSITE-ProRule" id="PRU00076"/>
    </source>
</evidence>
<evidence type="ECO:0000256" key="5">
    <source>
        <dbReference type="ARBA" id="ARBA00022729"/>
    </source>
</evidence>
<dbReference type="InterPro" id="IPR021820">
    <property type="entry name" value="S-locus_recpt_kinase_C"/>
</dbReference>
<dbReference type="SMART" id="SM00473">
    <property type="entry name" value="PAN_AP"/>
    <property type="match status" value="1"/>
</dbReference>
<dbReference type="InterPro" id="IPR001245">
    <property type="entry name" value="Ser-Thr/Tyr_kinase_cat_dom"/>
</dbReference>
<comment type="subcellular location">
    <subcellularLocation>
        <location evidence="1">Membrane</location>
        <topology evidence="1">Single-pass type I membrane protein</topology>
    </subcellularLocation>
</comment>
<keyword evidence="10" id="KW-0472">Membrane</keyword>
<evidence type="ECO:0000256" key="15">
    <source>
        <dbReference type="PIRNR" id="PIRNR000641"/>
    </source>
</evidence>
<dbReference type="CDD" id="cd01098">
    <property type="entry name" value="PAN_AP_plant"/>
    <property type="match status" value="1"/>
</dbReference>
<keyword evidence="16" id="KW-0245">EGF-like domain</keyword>
<evidence type="ECO:0000256" key="6">
    <source>
        <dbReference type="ARBA" id="ARBA00022741"/>
    </source>
</evidence>
<keyword evidence="4" id="KW-0812">Transmembrane</keyword>